<dbReference type="OrthoDB" id="10066907at2759"/>
<name>A0A816GEC7_9BILA</name>
<dbReference type="EMBL" id="CAJNOI010006422">
    <property type="protein sequence ID" value="CAF1578202.1"/>
    <property type="molecule type" value="Genomic_DNA"/>
</dbReference>
<evidence type="ECO:0000313" key="3">
    <source>
        <dbReference type="EMBL" id="CAF1672483.1"/>
    </source>
</evidence>
<dbReference type="AlphaFoldDB" id="A0A816GEC7"/>
<comment type="caution">
    <text evidence="3">The sequence shown here is derived from an EMBL/GenBank/DDBJ whole genome shotgun (WGS) entry which is preliminary data.</text>
</comment>
<dbReference type="Proteomes" id="UP000663877">
    <property type="component" value="Unassembled WGS sequence"/>
</dbReference>
<protein>
    <submittedName>
        <fullName evidence="3">Uncharacterized protein</fullName>
    </submittedName>
</protein>
<organism evidence="3 4">
    <name type="scientific">Adineta steineri</name>
    <dbReference type="NCBI Taxonomy" id="433720"/>
    <lineage>
        <taxon>Eukaryota</taxon>
        <taxon>Metazoa</taxon>
        <taxon>Spiralia</taxon>
        <taxon>Gnathifera</taxon>
        <taxon>Rotifera</taxon>
        <taxon>Eurotatoria</taxon>
        <taxon>Bdelloidea</taxon>
        <taxon>Adinetida</taxon>
        <taxon>Adinetidae</taxon>
        <taxon>Adineta</taxon>
    </lineage>
</organism>
<dbReference type="EMBL" id="CAJNOM010006842">
    <property type="protein sequence ID" value="CAF1672483.1"/>
    <property type="molecule type" value="Genomic_DNA"/>
</dbReference>
<feature type="non-terminal residue" evidence="3">
    <location>
        <position position="1"/>
    </location>
</feature>
<feature type="region of interest" description="Disordered" evidence="1">
    <location>
        <begin position="1"/>
        <end position="28"/>
    </location>
</feature>
<keyword evidence="4" id="KW-1185">Reference proteome</keyword>
<evidence type="ECO:0000256" key="1">
    <source>
        <dbReference type="SAM" id="MobiDB-lite"/>
    </source>
</evidence>
<proteinExistence type="predicted"/>
<reference evidence="3" key="1">
    <citation type="submission" date="2021-02" db="EMBL/GenBank/DDBJ databases">
        <authorList>
            <person name="Nowell W R."/>
        </authorList>
    </citation>
    <scope>NUCLEOTIDE SEQUENCE</scope>
</reference>
<feature type="compositionally biased region" description="Low complexity" evidence="1">
    <location>
        <begin position="9"/>
        <end position="28"/>
    </location>
</feature>
<evidence type="ECO:0000313" key="4">
    <source>
        <dbReference type="Proteomes" id="UP000663832"/>
    </source>
</evidence>
<feature type="non-terminal residue" evidence="3">
    <location>
        <position position="415"/>
    </location>
</feature>
<dbReference type="Proteomes" id="UP000663832">
    <property type="component" value="Unassembled WGS sequence"/>
</dbReference>
<sequence length="415" mass="46689">PEPPHHTHSTSNSSKRPRTSTTSAKQTTTAPKKLFSYTRYDWNFLSTLSPTVLNWFCVINRIQKPIENFLHKREKRPDTILSYFLIETKPVSTLPQSIRVSCREWAQTIKQQPHKIIVQPPSSSTTTSPINSILPTTSNDQEQPPAVVRAPTMVDRVQRLIGHEFVTAHPRRPTHIPTKQHDGYDSSITNGSAIRRRTTVQNTRSNINNKDTTIEMNNDNNDLSGGDGRRASSFLADAIRRFEPAVNVNNTNGYKRLSVGHDESDFEGNTSGIRLNDSNHDNETTYYTDITREYAGSVEQLFKILLEYAGVEISVSSSIEPLFEKLGQTVLASAQIKRFDVKILPNEPTNESQSLINHPPQSPPSVVQFRLPHIRQSILNTSNELAILSVTNLSIQSVCRQSLEYDQLHSANVQA</sequence>
<accession>A0A816GEC7</accession>
<evidence type="ECO:0000313" key="2">
    <source>
        <dbReference type="EMBL" id="CAF1578202.1"/>
    </source>
</evidence>
<gene>
    <name evidence="2" type="ORF">BJG266_LOCUS48442</name>
    <name evidence="3" type="ORF">QVE165_LOCUS65508</name>
</gene>